<accession>A0AAV0AQ86</accession>
<dbReference type="AlphaFoldDB" id="A0AAV0AQ86"/>
<dbReference type="Proteomes" id="UP001153365">
    <property type="component" value="Unassembled WGS sequence"/>
</dbReference>
<evidence type="ECO:0000313" key="2">
    <source>
        <dbReference type="Proteomes" id="UP001153365"/>
    </source>
</evidence>
<evidence type="ECO:0000313" key="1">
    <source>
        <dbReference type="EMBL" id="CAH7670673.1"/>
    </source>
</evidence>
<sequence>MASETLGDYITEKVANIKTRNWSQILEISEAENKRTKERELVDLMTFCLLECFTILYSPLFLRHSSVTPTYPVSTILRIGIMMPNYFSEKTIPQGYSSLVTSLGVVEVVNTQHCGHSNGHVDRGAD</sequence>
<comment type="caution">
    <text evidence="1">The sequence shown here is derived from an EMBL/GenBank/DDBJ whole genome shotgun (WGS) entry which is preliminary data.</text>
</comment>
<gene>
    <name evidence="1" type="ORF">PPACK8108_LOCUS5391</name>
</gene>
<name>A0AAV0AQ86_PHAPC</name>
<keyword evidence="2" id="KW-1185">Reference proteome</keyword>
<dbReference type="EMBL" id="CALTRL010001042">
    <property type="protein sequence ID" value="CAH7670673.1"/>
    <property type="molecule type" value="Genomic_DNA"/>
</dbReference>
<proteinExistence type="predicted"/>
<reference evidence="1" key="1">
    <citation type="submission" date="2022-06" db="EMBL/GenBank/DDBJ databases">
        <authorList>
            <consortium name="SYNGENTA / RWTH Aachen University"/>
        </authorList>
    </citation>
    <scope>NUCLEOTIDE SEQUENCE</scope>
</reference>
<organism evidence="1 2">
    <name type="scientific">Phakopsora pachyrhizi</name>
    <name type="common">Asian soybean rust disease fungus</name>
    <dbReference type="NCBI Taxonomy" id="170000"/>
    <lineage>
        <taxon>Eukaryota</taxon>
        <taxon>Fungi</taxon>
        <taxon>Dikarya</taxon>
        <taxon>Basidiomycota</taxon>
        <taxon>Pucciniomycotina</taxon>
        <taxon>Pucciniomycetes</taxon>
        <taxon>Pucciniales</taxon>
        <taxon>Phakopsoraceae</taxon>
        <taxon>Phakopsora</taxon>
    </lineage>
</organism>
<protein>
    <submittedName>
        <fullName evidence="1">Uncharacterized protein</fullName>
    </submittedName>
</protein>